<feature type="transmembrane region" description="Helical" evidence="2">
    <location>
        <begin position="32"/>
        <end position="54"/>
    </location>
</feature>
<proteinExistence type="predicted"/>
<dbReference type="Proteomes" id="UP000272635">
    <property type="component" value="Unassembled WGS sequence"/>
</dbReference>
<name>A0A0F2CSG0_STRCR</name>
<evidence type="ECO:0000256" key="1">
    <source>
        <dbReference type="SAM" id="MobiDB-lite"/>
    </source>
</evidence>
<dbReference type="InterPro" id="IPR049981">
    <property type="entry name" value="SPy_0802-like"/>
</dbReference>
<dbReference type="NCBIfam" id="NF042931">
    <property type="entry name" value="SAG1386_EF1546"/>
    <property type="match status" value="1"/>
</dbReference>
<comment type="caution">
    <text evidence="3">The sequence shown here is derived from an EMBL/GenBank/DDBJ whole genome shotgun (WGS) entry which is preliminary data.</text>
</comment>
<evidence type="ECO:0000313" key="4">
    <source>
        <dbReference type="Proteomes" id="UP000272635"/>
    </source>
</evidence>
<dbReference type="AlphaFoldDB" id="A0A0F2CSG0"/>
<organism evidence="3 4">
    <name type="scientific">Streptococcus cristatus</name>
    <dbReference type="NCBI Taxonomy" id="45634"/>
    <lineage>
        <taxon>Bacteria</taxon>
        <taxon>Bacillati</taxon>
        <taxon>Bacillota</taxon>
        <taxon>Bacilli</taxon>
        <taxon>Lactobacillales</taxon>
        <taxon>Streptococcaceae</taxon>
        <taxon>Streptococcus</taxon>
    </lineage>
</organism>
<keyword evidence="2" id="KW-0812">Transmembrane</keyword>
<evidence type="ECO:0000256" key="2">
    <source>
        <dbReference type="SAM" id="Phobius"/>
    </source>
</evidence>
<accession>A0A0F2CSG0</accession>
<keyword evidence="2" id="KW-1133">Transmembrane helix</keyword>
<dbReference type="CDD" id="cd00118">
    <property type="entry name" value="LysM"/>
    <property type="match status" value="1"/>
</dbReference>
<sequence length="152" mass="16288">MEKEPWEADVYDNGAEKLNRRKKSQASRVDRWLTILAAIFLVMVIAMALFFAYLSTGGSNKKTVMDGFYGTSNAAASSSSSAEQPAPSEQPSESEEKPTQSSEGTLTVQPGEGEAAIAARAGISIAKLEQLNPSHMSTGSWYANPGDIVKIQ</sequence>
<dbReference type="InterPro" id="IPR018392">
    <property type="entry name" value="LysM"/>
</dbReference>
<evidence type="ECO:0000313" key="3">
    <source>
        <dbReference type="EMBL" id="RSJ80389.1"/>
    </source>
</evidence>
<reference evidence="3 4" key="1">
    <citation type="submission" date="2018-11" db="EMBL/GenBank/DDBJ databases">
        <title>Species Designations Belie Phenotypic and Genotypic Heterogeneity in Oral Streptococci.</title>
        <authorList>
            <person name="Velsko I."/>
        </authorList>
    </citation>
    <scope>NUCLEOTIDE SEQUENCE [LARGE SCALE GENOMIC DNA]</scope>
    <source>
        <strain evidence="3 4">BCC41</strain>
    </source>
</reference>
<dbReference type="PROSITE" id="PS51782">
    <property type="entry name" value="LYSM"/>
    <property type="match status" value="1"/>
</dbReference>
<feature type="compositionally biased region" description="Low complexity" evidence="1">
    <location>
        <begin position="73"/>
        <end position="91"/>
    </location>
</feature>
<dbReference type="OrthoDB" id="2242633at2"/>
<gene>
    <name evidence="3" type="ORF">D8791_08420</name>
</gene>
<dbReference type="EMBL" id="RJPT01000011">
    <property type="protein sequence ID" value="RSJ80389.1"/>
    <property type="molecule type" value="Genomic_DNA"/>
</dbReference>
<keyword evidence="2" id="KW-0472">Membrane</keyword>
<dbReference type="RefSeq" id="WP_045499497.1">
    <property type="nucleotide sequence ID" value="NZ_JAHZQO010000001.1"/>
</dbReference>
<protein>
    <submittedName>
        <fullName evidence="3">Preprotein translocase subunit SecG</fullName>
    </submittedName>
</protein>
<feature type="region of interest" description="Disordered" evidence="1">
    <location>
        <begin position="73"/>
        <end position="111"/>
    </location>
</feature>